<dbReference type="AlphaFoldDB" id="A0A814WXG0"/>
<dbReference type="InterPro" id="IPR035979">
    <property type="entry name" value="RBD_domain_sf"/>
</dbReference>
<dbReference type="PANTHER" id="PTHR15592">
    <property type="entry name" value="MATRIN 3/NUCLEAR PROTEIN 220-RELATED"/>
    <property type="match status" value="1"/>
</dbReference>
<dbReference type="InterPro" id="IPR021790">
    <property type="entry name" value="PTBP1-like_RRM2"/>
</dbReference>
<feature type="compositionally biased region" description="Low complexity" evidence="3">
    <location>
        <begin position="28"/>
        <end position="47"/>
    </location>
</feature>
<dbReference type="EMBL" id="CAJNOJ010000152">
    <property type="protein sequence ID" value="CAF1207472.1"/>
    <property type="molecule type" value="Genomic_DNA"/>
</dbReference>
<evidence type="ECO:0000256" key="1">
    <source>
        <dbReference type="ARBA" id="ARBA00022737"/>
    </source>
</evidence>
<feature type="compositionally biased region" description="Basic and acidic residues" evidence="3">
    <location>
        <begin position="585"/>
        <end position="600"/>
    </location>
</feature>
<organism evidence="6 7">
    <name type="scientific">Adineta ricciae</name>
    <name type="common">Rotifer</name>
    <dbReference type="NCBI Taxonomy" id="249248"/>
    <lineage>
        <taxon>Eukaryota</taxon>
        <taxon>Metazoa</taxon>
        <taxon>Spiralia</taxon>
        <taxon>Gnathifera</taxon>
        <taxon>Rotifera</taxon>
        <taxon>Eurotatoria</taxon>
        <taxon>Bdelloidea</taxon>
        <taxon>Adinetida</taxon>
        <taxon>Adinetidae</taxon>
        <taxon>Adineta</taxon>
    </lineage>
</organism>
<gene>
    <name evidence="6" type="ORF">EDS130_LOCUS25702</name>
</gene>
<feature type="region of interest" description="Disordered" evidence="3">
    <location>
        <begin position="497"/>
        <end position="519"/>
    </location>
</feature>
<feature type="region of interest" description="Disordered" evidence="3">
    <location>
        <begin position="220"/>
        <end position="245"/>
    </location>
</feature>
<evidence type="ECO:0000256" key="2">
    <source>
        <dbReference type="ARBA" id="ARBA00022884"/>
    </source>
</evidence>
<proteinExistence type="predicted"/>
<dbReference type="InterPro" id="IPR055204">
    <property type="entry name" value="HNRNPL_RRM"/>
</dbReference>
<dbReference type="SUPFAM" id="SSF54928">
    <property type="entry name" value="RNA-binding domain, RBD"/>
    <property type="match status" value="3"/>
</dbReference>
<dbReference type="Pfam" id="PF13893">
    <property type="entry name" value="RRM_5"/>
    <property type="match status" value="1"/>
</dbReference>
<dbReference type="OrthoDB" id="302770at2759"/>
<dbReference type="Proteomes" id="UP000663852">
    <property type="component" value="Unassembled WGS sequence"/>
</dbReference>
<feature type="region of interest" description="Disordered" evidence="3">
    <location>
        <begin position="305"/>
        <end position="337"/>
    </location>
</feature>
<sequence>MDKRNTYPNSSRQMSDPRRNMLQHHRGNFNNYMRDSNNNSNDNSRNSGAYGGQGIKRMRGDDFRNDQGSSHRMKWDSFDDNRNNTNSTLLEGNDVDQRSEAMNPFTNFTMNETAVLCLTVQNAKYPITLDIIQKICSITGQILRICILRRRSIQVLVEFDSAETARRIKLELDGADIYYGCCTLKIDFANLKHLVVRVNDQDNLDLTVDDNHCRQYGYGHRKTLLSSPPPPPPSSSATNRFEPSMVNNDSFSANARFTSPAINALDRFLNQRMPSQDRSASSWENPGSFQSSLVQQQSQLFDNNSRFSAPQMGSLDRSQRLPPYQAESDRFREPSPPRTIKSDCSVFNVDGLSSPNWNCERLFNLLCVYGNVLRIKFLKSKEGGAMVQMNRCENLHQHLKNLSSTFIFGQTFTIFNSRQSEVQPLARPFPLENGDASYMEFDTNRNNRYLTSDQAMKNRPVGPAHVLYYFNTPPNMSEVDIVRFFEDVGAKRPVKIKNFPSRKESHHDRDRRHNNQPRGVTGLAEFRTITDACEALILANNYPIPHSSSRWPYFFKLTFSAAPITEEGALLGEEINTNAAIITIDNDRQHRQKSSDDNDRNASSSNEHRRRRHSSPSS</sequence>
<reference evidence="6" key="1">
    <citation type="submission" date="2021-02" db="EMBL/GenBank/DDBJ databases">
        <authorList>
            <person name="Nowell W R."/>
        </authorList>
    </citation>
    <scope>NUCLEOTIDE SEQUENCE</scope>
</reference>
<keyword evidence="1" id="KW-0677">Repeat</keyword>
<evidence type="ECO:0000313" key="6">
    <source>
        <dbReference type="EMBL" id="CAF1207472.1"/>
    </source>
</evidence>
<dbReference type="Pfam" id="PF11835">
    <property type="entry name" value="RRM_8"/>
    <property type="match status" value="1"/>
</dbReference>
<feature type="compositionally biased region" description="Basic and acidic residues" evidence="3">
    <location>
        <begin position="501"/>
        <end position="513"/>
    </location>
</feature>
<feature type="region of interest" description="Disordered" evidence="3">
    <location>
        <begin position="584"/>
        <end position="618"/>
    </location>
</feature>
<feature type="domain" description="PTBP1-like RNA recognition motif 2" evidence="4">
    <location>
        <begin position="111"/>
        <end position="189"/>
    </location>
</feature>
<feature type="compositionally biased region" description="Basic residues" evidence="3">
    <location>
        <begin position="608"/>
        <end position="618"/>
    </location>
</feature>
<evidence type="ECO:0000313" key="7">
    <source>
        <dbReference type="Proteomes" id="UP000663852"/>
    </source>
</evidence>
<dbReference type="GO" id="GO:0003723">
    <property type="term" value="F:RNA binding"/>
    <property type="evidence" value="ECO:0007669"/>
    <property type="project" value="UniProtKB-KW"/>
</dbReference>
<protein>
    <submittedName>
        <fullName evidence="6">Uncharacterized protein</fullName>
    </submittedName>
</protein>
<accession>A0A814WXG0</accession>
<dbReference type="Gene3D" id="3.30.70.330">
    <property type="match status" value="3"/>
</dbReference>
<feature type="region of interest" description="Disordered" evidence="3">
    <location>
        <begin position="1"/>
        <end position="91"/>
    </location>
</feature>
<feature type="domain" description="Heterogeneous nuclear ribonucleoprotein L RRM" evidence="5">
    <location>
        <begin position="457"/>
        <end position="562"/>
    </location>
</feature>
<evidence type="ECO:0000256" key="3">
    <source>
        <dbReference type="SAM" id="MobiDB-lite"/>
    </source>
</evidence>
<dbReference type="Pfam" id="PF22976">
    <property type="entry name" value="RRM_10"/>
    <property type="match status" value="1"/>
</dbReference>
<name>A0A814WXG0_ADIRI</name>
<feature type="compositionally biased region" description="Polar residues" evidence="3">
    <location>
        <begin position="1"/>
        <end position="14"/>
    </location>
</feature>
<dbReference type="InterPro" id="IPR012677">
    <property type="entry name" value="Nucleotide-bd_a/b_plait_sf"/>
</dbReference>
<evidence type="ECO:0000259" key="5">
    <source>
        <dbReference type="Pfam" id="PF22976"/>
    </source>
</evidence>
<comment type="caution">
    <text evidence="6">The sequence shown here is derived from an EMBL/GenBank/DDBJ whole genome shotgun (WGS) entry which is preliminary data.</text>
</comment>
<feature type="compositionally biased region" description="Basic and acidic residues" evidence="3">
    <location>
        <begin position="73"/>
        <end position="82"/>
    </location>
</feature>
<evidence type="ECO:0000259" key="4">
    <source>
        <dbReference type="Pfam" id="PF11835"/>
    </source>
</evidence>
<keyword evidence="2" id="KW-0694">RNA-binding</keyword>